<dbReference type="EMBL" id="FTOR01000004">
    <property type="protein sequence ID" value="SIT18090.1"/>
    <property type="molecule type" value="Genomic_DNA"/>
</dbReference>
<evidence type="ECO:0000313" key="8">
    <source>
        <dbReference type="EMBL" id="SIT18090.1"/>
    </source>
</evidence>
<dbReference type="GO" id="GO:1990281">
    <property type="term" value="C:efflux pump complex"/>
    <property type="evidence" value="ECO:0007669"/>
    <property type="project" value="TreeGrafter"/>
</dbReference>
<accession>A0A1N7Q5B7</accession>
<keyword evidence="9" id="KW-1185">Reference proteome</keyword>
<keyword evidence="5" id="KW-0812">Transmembrane</keyword>
<dbReference type="InterPro" id="IPR003423">
    <property type="entry name" value="OMP_efflux"/>
</dbReference>
<name>A0A1N7Q5B7_9BACT</name>
<dbReference type="STRING" id="477680.SAMN05421788_104406"/>
<gene>
    <name evidence="8" type="ORF">SAMN05421788_104406</name>
</gene>
<evidence type="ECO:0000313" key="9">
    <source>
        <dbReference type="Proteomes" id="UP000186917"/>
    </source>
</evidence>
<reference evidence="9" key="1">
    <citation type="submission" date="2017-01" db="EMBL/GenBank/DDBJ databases">
        <authorList>
            <person name="Varghese N."/>
            <person name="Submissions S."/>
        </authorList>
    </citation>
    <scope>NUCLEOTIDE SEQUENCE [LARGE SCALE GENOMIC DNA]</scope>
    <source>
        <strain evidence="9">DSM 21054</strain>
    </source>
</reference>
<dbReference type="GO" id="GO:0015288">
    <property type="term" value="F:porin activity"/>
    <property type="evidence" value="ECO:0007669"/>
    <property type="project" value="TreeGrafter"/>
</dbReference>
<dbReference type="PANTHER" id="PTHR30026:SF20">
    <property type="entry name" value="OUTER MEMBRANE PROTEIN TOLC"/>
    <property type="match status" value="1"/>
</dbReference>
<keyword evidence="3" id="KW-0813">Transport</keyword>
<comment type="subcellular location">
    <subcellularLocation>
        <location evidence="1">Cell outer membrane</location>
    </subcellularLocation>
</comment>
<dbReference type="Proteomes" id="UP000186917">
    <property type="component" value="Unassembled WGS sequence"/>
</dbReference>
<evidence type="ECO:0000256" key="3">
    <source>
        <dbReference type="ARBA" id="ARBA00022448"/>
    </source>
</evidence>
<proteinExistence type="inferred from homology"/>
<evidence type="ECO:0000256" key="4">
    <source>
        <dbReference type="ARBA" id="ARBA00022452"/>
    </source>
</evidence>
<keyword evidence="7" id="KW-0998">Cell outer membrane</keyword>
<evidence type="ECO:0000256" key="6">
    <source>
        <dbReference type="ARBA" id="ARBA00023136"/>
    </source>
</evidence>
<keyword evidence="6" id="KW-0472">Membrane</keyword>
<dbReference type="Pfam" id="PF02321">
    <property type="entry name" value="OEP"/>
    <property type="match status" value="1"/>
</dbReference>
<comment type="similarity">
    <text evidence="2">Belongs to the outer membrane factor (OMF) (TC 1.B.17) family.</text>
</comment>
<protein>
    <submittedName>
        <fullName evidence="8">Outer membrane efflux protein</fullName>
    </submittedName>
</protein>
<evidence type="ECO:0000256" key="1">
    <source>
        <dbReference type="ARBA" id="ARBA00004442"/>
    </source>
</evidence>
<dbReference type="PANTHER" id="PTHR30026">
    <property type="entry name" value="OUTER MEMBRANE PROTEIN TOLC"/>
    <property type="match status" value="1"/>
</dbReference>
<dbReference type="AlphaFoldDB" id="A0A1N7Q5B7"/>
<dbReference type="SUPFAM" id="SSF56954">
    <property type="entry name" value="Outer membrane efflux proteins (OEP)"/>
    <property type="match status" value="1"/>
</dbReference>
<sequence length="217" mass="24396">MLVLSLTAVSAVRGQESMIPDVNYPLLEKLIQTAKTNYPRVKMYGFRMTMADANVKKAKAGWFDILSFSYLYSPNNSTNIVNPSIFNGYQLGLVINFGSILTKAPAIKLAKEEKKFAEAEFAEYQLTIEAQVKQRYYLYVQYMAVVRLRGQSILDMEASLKDTRYRYEKGEATLAEYNTASTGLADQINAKITAEGNLLIAKSSLEEILGKKLEEIN</sequence>
<dbReference type="Gene3D" id="1.20.1600.10">
    <property type="entry name" value="Outer membrane efflux proteins (OEP)"/>
    <property type="match status" value="1"/>
</dbReference>
<evidence type="ECO:0000256" key="2">
    <source>
        <dbReference type="ARBA" id="ARBA00007613"/>
    </source>
</evidence>
<dbReference type="GO" id="GO:0015562">
    <property type="term" value="F:efflux transmembrane transporter activity"/>
    <property type="evidence" value="ECO:0007669"/>
    <property type="project" value="InterPro"/>
</dbReference>
<evidence type="ECO:0000256" key="7">
    <source>
        <dbReference type="ARBA" id="ARBA00023237"/>
    </source>
</evidence>
<organism evidence="8 9">
    <name type="scientific">Filimonas lacunae</name>
    <dbReference type="NCBI Taxonomy" id="477680"/>
    <lineage>
        <taxon>Bacteria</taxon>
        <taxon>Pseudomonadati</taxon>
        <taxon>Bacteroidota</taxon>
        <taxon>Chitinophagia</taxon>
        <taxon>Chitinophagales</taxon>
        <taxon>Chitinophagaceae</taxon>
        <taxon>Filimonas</taxon>
    </lineage>
</organism>
<dbReference type="GO" id="GO:0009279">
    <property type="term" value="C:cell outer membrane"/>
    <property type="evidence" value="ECO:0007669"/>
    <property type="project" value="UniProtKB-SubCell"/>
</dbReference>
<keyword evidence="4" id="KW-1134">Transmembrane beta strand</keyword>
<dbReference type="InterPro" id="IPR051906">
    <property type="entry name" value="TolC-like"/>
</dbReference>
<evidence type="ECO:0000256" key="5">
    <source>
        <dbReference type="ARBA" id="ARBA00022692"/>
    </source>
</evidence>